<keyword evidence="2" id="KW-1185">Reference proteome</keyword>
<gene>
    <name evidence="1" type="ORF">H8B09_22215</name>
</gene>
<dbReference type="Proteomes" id="UP000609346">
    <property type="component" value="Unassembled WGS sequence"/>
</dbReference>
<sequence>MSHVPVQASRKLSTVQKEWMASNDLAVLLSIDSVRGKSVESGETAVKPIWISDSSLQFLLPLNLPINEQYIVRLQVTIDGRRTMLLGRLTWRRKEKKGFLYSCQFTGGQLKRLHWNLQLAWKVRLNMSTEERRRSYERSNLLLDSGVGRGLLVDVIG</sequence>
<organism evidence="1 2">
    <name type="scientific">Paenibacillus terricola</name>
    <dbReference type="NCBI Taxonomy" id="2763503"/>
    <lineage>
        <taxon>Bacteria</taxon>
        <taxon>Bacillati</taxon>
        <taxon>Bacillota</taxon>
        <taxon>Bacilli</taxon>
        <taxon>Bacillales</taxon>
        <taxon>Paenibacillaceae</taxon>
        <taxon>Paenibacillus</taxon>
    </lineage>
</organism>
<dbReference type="EMBL" id="JACXZA010000006">
    <property type="protein sequence ID" value="MBD3921499.1"/>
    <property type="molecule type" value="Genomic_DNA"/>
</dbReference>
<proteinExistence type="predicted"/>
<evidence type="ECO:0008006" key="3">
    <source>
        <dbReference type="Google" id="ProtNLM"/>
    </source>
</evidence>
<name>A0ABR8N4W1_9BACL</name>
<accession>A0ABR8N4W1</accession>
<evidence type="ECO:0000313" key="1">
    <source>
        <dbReference type="EMBL" id="MBD3921499.1"/>
    </source>
</evidence>
<comment type="caution">
    <text evidence="1">The sequence shown here is derived from an EMBL/GenBank/DDBJ whole genome shotgun (WGS) entry which is preliminary data.</text>
</comment>
<reference evidence="1 2" key="1">
    <citation type="submission" date="2020-09" db="EMBL/GenBank/DDBJ databases">
        <title>Paenibacillus sp. strain PR3 16S rRNA gene Genome sequencing and assembly.</title>
        <authorList>
            <person name="Kim J."/>
        </authorList>
    </citation>
    <scope>NUCLEOTIDE SEQUENCE [LARGE SCALE GENOMIC DNA]</scope>
    <source>
        <strain evidence="1 2">PR3</strain>
    </source>
</reference>
<dbReference type="RefSeq" id="WP_191205801.1">
    <property type="nucleotide sequence ID" value="NZ_JACXZA010000006.1"/>
</dbReference>
<evidence type="ECO:0000313" key="2">
    <source>
        <dbReference type="Proteomes" id="UP000609346"/>
    </source>
</evidence>
<protein>
    <recommendedName>
        <fullName evidence="3">PilZ domain-containing protein</fullName>
    </recommendedName>
</protein>